<keyword evidence="6" id="KW-1185">Reference proteome</keyword>
<dbReference type="AlphaFoldDB" id="A0AAV7ETU6"/>
<evidence type="ECO:0000256" key="3">
    <source>
        <dbReference type="PROSITE-ProRule" id="PRU01191"/>
    </source>
</evidence>
<evidence type="ECO:0000256" key="1">
    <source>
        <dbReference type="ARBA" id="ARBA00023015"/>
    </source>
</evidence>
<dbReference type="PANTHER" id="PTHR31636">
    <property type="entry name" value="OSJNBA0084A10.13 PROTEIN-RELATED"/>
    <property type="match status" value="1"/>
</dbReference>
<gene>
    <name evidence="5" type="ORF">H6P81_011016</name>
</gene>
<reference evidence="5 6" key="1">
    <citation type="submission" date="2021-07" db="EMBL/GenBank/DDBJ databases">
        <title>The Aristolochia fimbriata genome: insights into angiosperm evolution, floral development and chemical biosynthesis.</title>
        <authorList>
            <person name="Jiao Y."/>
        </authorList>
    </citation>
    <scope>NUCLEOTIDE SEQUENCE [LARGE SCALE GENOMIC DNA]</scope>
    <source>
        <strain evidence="5">IBCAS-2021</strain>
        <tissue evidence="5">Leaf</tissue>
    </source>
</reference>
<feature type="compositionally biased region" description="Polar residues" evidence="4">
    <location>
        <begin position="80"/>
        <end position="93"/>
    </location>
</feature>
<dbReference type="EMBL" id="JAINDJ010000004">
    <property type="protein sequence ID" value="KAG9451051.1"/>
    <property type="molecule type" value="Genomic_DNA"/>
</dbReference>
<evidence type="ECO:0000256" key="2">
    <source>
        <dbReference type="ARBA" id="ARBA00023163"/>
    </source>
</evidence>
<dbReference type="Proteomes" id="UP000825729">
    <property type="component" value="Unassembled WGS sequence"/>
</dbReference>
<evidence type="ECO:0008006" key="7">
    <source>
        <dbReference type="Google" id="ProtNLM"/>
    </source>
</evidence>
<protein>
    <recommendedName>
        <fullName evidence="7">Nodulation signaling pathway 2-like protein</fullName>
    </recommendedName>
</protein>
<dbReference type="Pfam" id="PF03514">
    <property type="entry name" value="GRAS"/>
    <property type="match status" value="1"/>
</dbReference>
<evidence type="ECO:0000256" key="4">
    <source>
        <dbReference type="SAM" id="MobiDB-lite"/>
    </source>
</evidence>
<accession>A0AAV7ETU6</accession>
<keyword evidence="2" id="KW-0804">Transcription</keyword>
<comment type="caution">
    <text evidence="5">The sequence shown here is derived from an EMBL/GenBank/DDBJ whole genome shotgun (WGS) entry which is preliminary data.</text>
</comment>
<evidence type="ECO:0000313" key="6">
    <source>
        <dbReference type="Proteomes" id="UP000825729"/>
    </source>
</evidence>
<evidence type="ECO:0000313" key="5">
    <source>
        <dbReference type="EMBL" id="KAG9451051.1"/>
    </source>
</evidence>
<comment type="caution">
    <text evidence="3">Lacks conserved residue(s) required for the propagation of feature annotation.</text>
</comment>
<proteinExistence type="inferred from homology"/>
<feature type="compositionally biased region" description="Basic and acidic residues" evidence="4">
    <location>
        <begin position="105"/>
        <end position="116"/>
    </location>
</feature>
<organism evidence="5 6">
    <name type="scientific">Aristolochia fimbriata</name>
    <name type="common">White veined hardy Dutchman's pipe vine</name>
    <dbReference type="NCBI Taxonomy" id="158543"/>
    <lineage>
        <taxon>Eukaryota</taxon>
        <taxon>Viridiplantae</taxon>
        <taxon>Streptophyta</taxon>
        <taxon>Embryophyta</taxon>
        <taxon>Tracheophyta</taxon>
        <taxon>Spermatophyta</taxon>
        <taxon>Magnoliopsida</taxon>
        <taxon>Magnoliidae</taxon>
        <taxon>Piperales</taxon>
        <taxon>Aristolochiaceae</taxon>
        <taxon>Aristolochia</taxon>
    </lineage>
</organism>
<sequence length="619" mass="66862">MINFRSDDQSLLPAGYGSAKSTCIYVSDPPNSPKLVRIKETQISGTLRLGRKKKDILAISPFPGDSHVKAVHGGRHDATAYSSAGPVTSSPRSTAGAPPLSPPRRGREREREREMEEATDLDFSGSSTTTTTMEEEVVGGWKNDWSPLVDWEALSGLDDFRGLMESMMGAAGEHQNETPEDFMDDESYYWPIAPLFDGNNNIIDGTAAPGMLDAADAAGVVVAPESEKEEEEEEEEGKGLRVVHLLVAAAEAMAAAQPAAGDLARVILVRLKELASPAGPTNMERLAAHFADALHALLEESPAAAATQHHPVDAAAAFQLLQDMSPYVKLGHFTANQAILEAVAHDRRVHVVDYDIMEGVQWASLMQALASRKHGPPAPHLRITALARPGRRPPLCSSVHDTGRRLAAFAASLGLPFSFHHCRLDPDDNFRPSAVKLVKGEALVLNCMLHLPHSSHRSPESVAGFLAGGRTLGPKLVALVEEEAPAGAGFLARFLDSLHHYSALYDSLEAGFPMQGRARALVERVFLGPRIAATLAQSYRTRSGDQCWADWMAGSGFDPVRISYFNHCQAKLLLGLFNDGYRVEEMAPNKLVLGWKSRRLISASVWTAPASPASSQTTS</sequence>
<name>A0AAV7ETU6_ARIFI</name>
<dbReference type="PROSITE" id="PS50985">
    <property type="entry name" value="GRAS"/>
    <property type="match status" value="1"/>
</dbReference>
<dbReference type="InterPro" id="IPR005202">
    <property type="entry name" value="TF_GRAS"/>
</dbReference>
<feature type="region of interest" description="Disordered" evidence="4">
    <location>
        <begin position="63"/>
        <end position="132"/>
    </location>
</feature>
<keyword evidence="1" id="KW-0805">Transcription regulation</keyword>
<feature type="region of interest" description="SAW" evidence="3">
    <location>
        <begin position="536"/>
        <end position="607"/>
    </location>
</feature>
<comment type="similarity">
    <text evidence="3">Belongs to the GRAS family.</text>
</comment>
<feature type="short sequence motif" description="VHIID" evidence="3">
    <location>
        <begin position="349"/>
        <end position="353"/>
    </location>
</feature>
<feature type="region of interest" description="Leucine repeat II (LRII)" evidence="3">
    <location>
        <begin position="401"/>
        <end position="433"/>
    </location>
</feature>